<evidence type="ECO:0000313" key="2">
    <source>
        <dbReference type="EMBL" id="OUP52916.1"/>
    </source>
</evidence>
<evidence type="ECO:0000313" key="3">
    <source>
        <dbReference type="Proteomes" id="UP000195897"/>
    </source>
</evidence>
<dbReference type="InterPro" id="IPR052159">
    <property type="entry name" value="Competence_DNA_uptake"/>
</dbReference>
<sequence length="343" mass="38007">MFDKPPDRRKEALRLQITFINVGYGDAILIQKGAFTLLVDGGSTLPQEFEGFPDRIPARDFLAAQGISRIDLAVLSHIHEDHTCGLADIAAHFPIGAIALPCQPDVLRGVQRLKPNAQAARSVPLFTKALHDAEQIVNLAENRGIPVHTLRCGDVLTPVNGLRIEVLAPPEPVTNDFEAQIVQAGRQDDPTPALTQLDRTSNDTSLVLKVTDGKLCCLLPGDNCPHNWNHIDFSLLENVNVLKLPHHGQIDSIDPKIVQKMPLQAIITTASSDRRYNSANPEVYRVLRDIHPDAQLLFTDERAYPPYFSNPHGAQAVTLRMNCGLIQTEWMKMNSTEEKEKKP</sequence>
<dbReference type="InterPro" id="IPR035681">
    <property type="entry name" value="ComA-like_MBL"/>
</dbReference>
<dbReference type="SUPFAM" id="SSF56281">
    <property type="entry name" value="Metallo-hydrolase/oxidoreductase"/>
    <property type="match status" value="1"/>
</dbReference>
<gene>
    <name evidence="2" type="ORF">B5F17_06680</name>
</gene>
<dbReference type="Proteomes" id="UP000195897">
    <property type="component" value="Unassembled WGS sequence"/>
</dbReference>
<dbReference type="PANTHER" id="PTHR30619">
    <property type="entry name" value="DNA INTERNALIZATION/COMPETENCE PROTEIN COMEC/REC2"/>
    <property type="match status" value="1"/>
</dbReference>
<dbReference type="InterPro" id="IPR036866">
    <property type="entry name" value="RibonucZ/Hydroxyglut_hydro"/>
</dbReference>
<dbReference type="AlphaFoldDB" id="A0A1Y4L852"/>
<proteinExistence type="predicted"/>
<accession>A0A1Y4L852</accession>
<dbReference type="EMBL" id="NFKK01000006">
    <property type="protein sequence ID" value="OUP52916.1"/>
    <property type="molecule type" value="Genomic_DNA"/>
</dbReference>
<name>A0A1Y4L852_9FIRM</name>
<dbReference type="PANTHER" id="PTHR30619:SF1">
    <property type="entry name" value="RECOMBINATION PROTEIN 2"/>
    <property type="match status" value="1"/>
</dbReference>
<dbReference type="Pfam" id="PF00753">
    <property type="entry name" value="Lactamase_B"/>
    <property type="match status" value="1"/>
</dbReference>
<comment type="caution">
    <text evidence="2">The sequence shown here is derived from an EMBL/GenBank/DDBJ whole genome shotgun (WGS) entry which is preliminary data.</text>
</comment>
<dbReference type="Gene3D" id="3.60.15.10">
    <property type="entry name" value="Ribonuclease Z/Hydroxyacylglutathione hydrolase-like"/>
    <property type="match status" value="1"/>
</dbReference>
<reference evidence="3" key="1">
    <citation type="submission" date="2017-04" db="EMBL/GenBank/DDBJ databases">
        <title>Function of individual gut microbiota members based on whole genome sequencing of pure cultures obtained from chicken caecum.</title>
        <authorList>
            <person name="Medvecky M."/>
            <person name="Cejkova D."/>
            <person name="Polansky O."/>
            <person name="Karasova D."/>
            <person name="Kubasova T."/>
            <person name="Cizek A."/>
            <person name="Rychlik I."/>
        </authorList>
    </citation>
    <scope>NUCLEOTIDE SEQUENCE [LARGE SCALE GENOMIC DNA]</scope>
    <source>
        <strain evidence="3">An180</strain>
    </source>
</reference>
<dbReference type="InterPro" id="IPR001279">
    <property type="entry name" value="Metallo-B-lactamas"/>
</dbReference>
<evidence type="ECO:0000259" key="1">
    <source>
        <dbReference type="Pfam" id="PF00753"/>
    </source>
</evidence>
<protein>
    <recommendedName>
        <fullName evidence="1">Metallo-beta-lactamase domain-containing protein</fullName>
    </recommendedName>
</protein>
<feature type="domain" description="Metallo-beta-lactamase" evidence="1">
    <location>
        <begin position="22"/>
        <end position="98"/>
    </location>
</feature>
<organism evidence="2 3">
    <name type="scientific">Butyricicoccus pullicaecorum</name>
    <dbReference type="NCBI Taxonomy" id="501571"/>
    <lineage>
        <taxon>Bacteria</taxon>
        <taxon>Bacillati</taxon>
        <taxon>Bacillota</taxon>
        <taxon>Clostridia</taxon>
        <taxon>Eubacteriales</taxon>
        <taxon>Butyricicoccaceae</taxon>
        <taxon>Butyricicoccus</taxon>
    </lineage>
</organism>
<dbReference type="CDD" id="cd07731">
    <property type="entry name" value="ComA-like_MBL-fold"/>
    <property type="match status" value="1"/>
</dbReference>